<evidence type="ECO:0000313" key="3">
    <source>
        <dbReference type="Proteomes" id="UP001057481"/>
    </source>
</evidence>
<evidence type="ECO:0000256" key="1">
    <source>
        <dbReference type="SAM" id="SignalP"/>
    </source>
</evidence>
<sequence>MNKIITTSLTIAVMSSSLLVTTPVLAKTKQWNVAYMQSDNKHQYSMIQTDHLWQRKIIYKNKKIIIKQTKMMNYMRKLTFDGVKLKATRHGKTGTWYGYLSAKHLRKIRHGRYIKVKMQYHVPKLFTHNVSALVKIK</sequence>
<gene>
    <name evidence="2" type="ORF">KAK10_05235</name>
</gene>
<protein>
    <submittedName>
        <fullName evidence="2">Uncharacterized protein</fullName>
    </submittedName>
</protein>
<dbReference type="RefSeq" id="WP_205142829.1">
    <property type="nucleotide sequence ID" value="NZ_JAFBDN010000001.1"/>
</dbReference>
<reference evidence="2" key="1">
    <citation type="submission" date="2021-04" db="EMBL/GenBank/DDBJ databases">
        <title>Taxonomic assessment of Weissella genus.</title>
        <authorList>
            <person name="Fanelli F."/>
            <person name="Chieffi D."/>
            <person name="Dell'Aquila A."/>
            <person name="Gyu-Sung C."/>
            <person name="Franz C.M.A.P."/>
            <person name="Fusco V."/>
        </authorList>
    </citation>
    <scope>NUCLEOTIDE SEQUENCE</scope>
    <source>
        <strain evidence="2">LMG 25373</strain>
    </source>
</reference>
<dbReference type="Proteomes" id="UP001057481">
    <property type="component" value="Unassembled WGS sequence"/>
</dbReference>
<name>A0ABT0VI34_9LACO</name>
<feature type="signal peptide" evidence="1">
    <location>
        <begin position="1"/>
        <end position="26"/>
    </location>
</feature>
<comment type="caution">
    <text evidence="2">The sequence shown here is derived from an EMBL/GenBank/DDBJ whole genome shotgun (WGS) entry which is preliminary data.</text>
</comment>
<feature type="chain" id="PRO_5046075732" evidence="1">
    <location>
        <begin position="27"/>
        <end position="137"/>
    </location>
</feature>
<dbReference type="EMBL" id="JAGMVS010000062">
    <property type="protein sequence ID" value="MCM2437311.1"/>
    <property type="molecule type" value="Genomic_DNA"/>
</dbReference>
<proteinExistence type="predicted"/>
<evidence type="ECO:0000313" key="2">
    <source>
        <dbReference type="EMBL" id="MCM2437311.1"/>
    </source>
</evidence>
<keyword evidence="3" id="KW-1185">Reference proteome</keyword>
<keyword evidence="1" id="KW-0732">Signal</keyword>
<organism evidence="2 3">
    <name type="scientific">Periweissella beninensis</name>
    <dbReference type="NCBI Taxonomy" id="504936"/>
    <lineage>
        <taxon>Bacteria</taxon>
        <taxon>Bacillati</taxon>
        <taxon>Bacillota</taxon>
        <taxon>Bacilli</taxon>
        <taxon>Lactobacillales</taxon>
        <taxon>Lactobacillaceae</taxon>
        <taxon>Periweissella</taxon>
    </lineage>
</organism>
<accession>A0ABT0VI34</accession>